<evidence type="ECO:0000313" key="1">
    <source>
        <dbReference type="EMBL" id="MDF2257805.1"/>
    </source>
</evidence>
<accession>A0ABT5Z432</accession>
<keyword evidence="2" id="KW-1185">Reference proteome</keyword>
<dbReference type="RefSeq" id="WP_275816206.1">
    <property type="nucleotide sequence ID" value="NZ_BAAANM010000002.1"/>
</dbReference>
<comment type="caution">
    <text evidence="1">The sequence shown here is derived from an EMBL/GenBank/DDBJ whole genome shotgun (WGS) entry which is preliminary data.</text>
</comment>
<name>A0ABT5Z432_9ACTN</name>
<evidence type="ECO:0000313" key="2">
    <source>
        <dbReference type="Proteomes" id="UP001220022"/>
    </source>
</evidence>
<reference evidence="1 2" key="1">
    <citation type="submission" date="2023-03" db="EMBL/GenBank/DDBJ databases">
        <title>Draft genome sequence of type strain Streptomyces ferralitis JCM 14344.</title>
        <authorList>
            <person name="Klaysubun C."/>
            <person name="Duangmal K."/>
        </authorList>
    </citation>
    <scope>NUCLEOTIDE SEQUENCE [LARGE SCALE GENOMIC DNA]</scope>
    <source>
        <strain evidence="1 2">JCM 14344</strain>
    </source>
</reference>
<organism evidence="1 2">
    <name type="scientific">Streptantibioticus ferralitis</name>
    <dbReference type="NCBI Taxonomy" id="236510"/>
    <lineage>
        <taxon>Bacteria</taxon>
        <taxon>Bacillati</taxon>
        <taxon>Actinomycetota</taxon>
        <taxon>Actinomycetes</taxon>
        <taxon>Kitasatosporales</taxon>
        <taxon>Streptomycetaceae</taxon>
        <taxon>Streptantibioticus</taxon>
    </lineage>
</organism>
<proteinExistence type="predicted"/>
<protein>
    <submittedName>
        <fullName evidence="1">Uncharacterized protein</fullName>
    </submittedName>
</protein>
<gene>
    <name evidence="1" type="ORF">P2L57_19440</name>
</gene>
<dbReference type="EMBL" id="JARHTQ010000012">
    <property type="protein sequence ID" value="MDF2257805.1"/>
    <property type="molecule type" value="Genomic_DNA"/>
</dbReference>
<sequence>MTRRRTPEDAERRRNLADAAAGWTPLRGDLAQDTKTGRLGVVVALPEDTGAPVYHLLPEGGGDDWTAVPGTLQPHPGEAPDGLTLAEAVMPPRPEAER</sequence>
<dbReference type="Proteomes" id="UP001220022">
    <property type="component" value="Unassembled WGS sequence"/>
</dbReference>